<sequence>MFLPTGVRNVPEELIAPLNDMIVSRATKHGPSTRLTGSKRRQIDPEREQNINMQHTRTFFEQMLRSAVGCVLRCVPMGRTRSCSLRNCENCLDDATNAQIRASQKMTGRGGDCCFGFDRSIGLNGRSHCLLDVSVRLMTQAGLVAADAPATADQCRPMQPILLSFAVLNNGRPRRVSSGGSRPGRAEPAHQPTSRPQSSLIMSAAFSPIMMTGAFGLPLMMVGMTLASTTRSPDTPYTRRRGSTTAPGSQLGPILAVPAGW</sequence>
<reference evidence="2" key="2">
    <citation type="submission" date="2020-05" db="UniProtKB">
        <authorList>
            <consortium name="EnsemblMetazoa"/>
        </authorList>
    </citation>
    <scope>IDENTIFICATION</scope>
    <source>
        <strain evidence="2">FAR1</strain>
    </source>
</reference>
<proteinExistence type="predicted"/>
<dbReference type="VEuPathDB" id="VectorBase:AFAF015335"/>
<evidence type="ECO:0000313" key="2">
    <source>
        <dbReference type="EnsemblMetazoa" id="AFAF015335-PA"/>
    </source>
</evidence>
<dbReference type="Proteomes" id="UP000075886">
    <property type="component" value="Unassembled WGS sequence"/>
</dbReference>
<dbReference type="EnsemblMetazoa" id="AFAF015335-RA">
    <property type="protein sequence ID" value="AFAF015335-PA"/>
    <property type="gene ID" value="AFAF015335"/>
</dbReference>
<protein>
    <submittedName>
        <fullName evidence="2">Uncharacterized protein</fullName>
    </submittedName>
</protein>
<accession>A0A182QRC8</accession>
<reference evidence="3" key="1">
    <citation type="submission" date="2014-01" db="EMBL/GenBank/DDBJ databases">
        <title>The Genome Sequence of Anopheles farauti FAR1 (V2).</title>
        <authorList>
            <consortium name="The Broad Institute Genomics Platform"/>
            <person name="Neafsey D.E."/>
            <person name="Besansky N."/>
            <person name="Howell P."/>
            <person name="Walton C."/>
            <person name="Young S.K."/>
            <person name="Zeng Q."/>
            <person name="Gargeya S."/>
            <person name="Fitzgerald M."/>
            <person name="Haas B."/>
            <person name="Abouelleil A."/>
            <person name="Allen A.W."/>
            <person name="Alvarado L."/>
            <person name="Arachchi H.M."/>
            <person name="Berlin A.M."/>
            <person name="Chapman S.B."/>
            <person name="Gainer-Dewar J."/>
            <person name="Goldberg J."/>
            <person name="Griggs A."/>
            <person name="Gujja S."/>
            <person name="Hansen M."/>
            <person name="Howarth C."/>
            <person name="Imamovic A."/>
            <person name="Ireland A."/>
            <person name="Larimer J."/>
            <person name="McCowan C."/>
            <person name="Murphy C."/>
            <person name="Pearson M."/>
            <person name="Poon T.W."/>
            <person name="Priest M."/>
            <person name="Roberts A."/>
            <person name="Saif S."/>
            <person name="Shea T."/>
            <person name="Sisk P."/>
            <person name="Sykes S."/>
            <person name="Wortman J."/>
            <person name="Nusbaum C."/>
            <person name="Birren B."/>
        </authorList>
    </citation>
    <scope>NUCLEOTIDE SEQUENCE [LARGE SCALE GENOMIC DNA]</scope>
    <source>
        <strain evidence="3">FAR1</strain>
    </source>
</reference>
<feature type="region of interest" description="Disordered" evidence="1">
    <location>
        <begin position="173"/>
        <end position="198"/>
    </location>
</feature>
<name>A0A182QRC8_9DIPT</name>
<dbReference type="AlphaFoldDB" id="A0A182QRC8"/>
<keyword evidence="3" id="KW-1185">Reference proteome</keyword>
<evidence type="ECO:0000313" key="3">
    <source>
        <dbReference type="Proteomes" id="UP000075886"/>
    </source>
</evidence>
<organism evidence="2 3">
    <name type="scientific">Anopheles farauti</name>
    <dbReference type="NCBI Taxonomy" id="69004"/>
    <lineage>
        <taxon>Eukaryota</taxon>
        <taxon>Metazoa</taxon>
        <taxon>Ecdysozoa</taxon>
        <taxon>Arthropoda</taxon>
        <taxon>Hexapoda</taxon>
        <taxon>Insecta</taxon>
        <taxon>Pterygota</taxon>
        <taxon>Neoptera</taxon>
        <taxon>Endopterygota</taxon>
        <taxon>Diptera</taxon>
        <taxon>Nematocera</taxon>
        <taxon>Culicoidea</taxon>
        <taxon>Culicidae</taxon>
        <taxon>Anophelinae</taxon>
        <taxon>Anopheles</taxon>
    </lineage>
</organism>
<dbReference type="EMBL" id="AXCN02000040">
    <property type="status" value="NOT_ANNOTATED_CDS"/>
    <property type="molecule type" value="Genomic_DNA"/>
</dbReference>
<feature type="region of interest" description="Disordered" evidence="1">
    <location>
        <begin position="229"/>
        <end position="252"/>
    </location>
</feature>
<evidence type="ECO:0000256" key="1">
    <source>
        <dbReference type="SAM" id="MobiDB-lite"/>
    </source>
</evidence>